<reference evidence="1" key="1">
    <citation type="submission" date="2022-04" db="EMBL/GenBank/DDBJ databases">
        <title>Genomic mining of Alcaligenes faecalis D334 producing ectoin and derivatives.</title>
        <authorList>
            <person name="Doan V.T."/>
            <person name="Quach N.T."/>
            <person name="Vu T.-H.-N."/>
            <person name="Phi Q.-T."/>
        </authorList>
    </citation>
    <scope>NUCLEOTIDE SEQUENCE</scope>
    <source>
        <strain evidence="1">D334</strain>
    </source>
</reference>
<dbReference type="RefSeq" id="WP_247965625.1">
    <property type="nucleotide sequence ID" value="NZ_CP095873.1"/>
</dbReference>
<dbReference type="EMBL" id="CP095873">
    <property type="protein sequence ID" value="UPL20050.1"/>
    <property type="molecule type" value="Genomic_DNA"/>
</dbReference>
<gene>
    <name evidence="1" type="ORF">MXF72_11500</name>
</gene>
<accession>A0AAE9H4U6</accession>
<name>A0AAE9H4U6_ALCFA</name>
<sequence length="218" mass="24174">MNLEQDHADIAWKHFLDQYGGSSRLESLVRALYVPLEHHQLKALHDERWLDAAVGRQLDGIGQIVGQSREIENSVYVQFFGFVGQPATVGFDLARIRREHESETSGSSKLLDPEYRRILYWKIAVNNGHGTTPEIAAALKTIFDVSQVRIKDVGNAKLNIWISALPGPNNPLMADPYQWVPAAAGVGVHIFTGSNDKPFGFTSQGFYGFGVGMLARVI</sequence>
<evidence type="ECO:0000313" key="1">
    <source>
        <dbReference type="EMBL" id="UPL20050.1"/>
    </source>
</evidence>
<protein>
    <submittedName>
        <fullName evidence="1">DUF2612 domain-containing protein</fullName>
    </submittedName>
</protein>
<dbReference type="Proteomes" id="UP000830925">
    <property type="component" value="Chromosome"/>
</dbReference>
<organism evidence="1 2">
    <name type="scientific">Alcaligenes faecalis</name>
    <dbReference type="NCBI Taxonomy" id="511"/>
    <lineage>
        <taxon>Bacteria</taxon>
        <taxon>Pseudomonadati</taxon>
        <taxon>Pseudomonadota</taxon>
        <taxon>Betaproteobacteria</taxon>
        <taxon>Burkholderiales</taxon>
        <taxon>Alcaligenaceae</taxon>
        <taxon>Alcaligenes</taxon>
    </lineage>
</organism>
<dbReference type="AlphaFoldDB" id="A0AAE9H4U6"/>
<dbReference type="InterPro" id="IPR021283">
    <property type="entry name" value="Phage_Wedge1"/>
</dbReference>
<evidence type="ECO:0000313" key="2">
    <source>
        <dbReference type="Proteomes" id="UP000830925"/>
    </source>
</evidence>
<dbReference type="Pfam" id="PF11041">
    <property type="entry name" value="Phage_Wedge1"/>
    <property type="match status" value="1"/>
</dbReference>
<proteinExistence type="predicted"/>